<dbReference type="InterPro" id="IPR012459">
    <property type="entry name" value="Rrp15"/>
</dbReference>
<sequence length="232" mass="26563">MSSVSVEDESEMDFSTDSANSIAESDSADDEDDEISGNAAWADALSKVLNSEISKDKNFILSKAKKDSEIKLKDVTQVEIVDESGKLIKEDKKPDEKNYSQKRKAMLDKQKQKALWESMCRVKPDVTDKEKERELMRIATRGVVHLFNSVKQHRKVLNSSKLKDKKKLKINVIKGNFMDILKGHSKPTEKTDQEEVVLQKAKREETWSVLKDDFMMGAEMKDWDKENSDDDK</sequence>
<gene>
    <name evidence="4" type="ORF">X975_18996</name>
</gene>
<dbReference type="OMA" id="FVKQRFY"/>
<dbReference type="GO" id="GO:0000470">
    <property type="term" value="P:maturation of LSU-rRNA"/>
    <property type="evidence" value="ECO:0007669"/>
    <property type="project" value="TreeGrafter"/>
</dbReference>
<dbReference type="Proteomes" id="UP000054359">
    <property type="component" value="Unassembled WGS sequence"/>
</dbReference>
<keyword evidence="5" id="KW-1185">Reference proteome</keyword>
<feature type="compositionally biased region" description="Acidic residues" evidence="3">
    <location>
        <begin position="26"/>
        <end position="35"/>
    </location>
</feature>
<comment type="similarity">
    <text evidence="1">Belongs to the RRP15 family.</text>
</comment>
<reference evidence="4 5" key="1">
    <citation type="submission" date="2013-11" db="EMBL/GenBank/DDBJ databases">
        <title>Genome sequencing of Stegodyphus mimosarum.</title>
        <authorList>
            <person name="Bechsgaard J."/>
        </authorList>
    </citation>
    <scope>NUCLEOTIDE SEQUENCE [LARGE SCALE GENOMIC DNA]</scope>
</reference>
<dbReference type="Pfam" id="PF07890">
    <property type="entry name" value="Rrp15p"/>
    <property type="match status" value="1"/>
</dbReference>
<proteinExistence type="inferred from homology"/>
<organism evidence="4 5">
    <name type="scientific">Stegodyphus mimosarum</name>
    <name type="common">African social velvet spider</name>
    <dbReference type="NCBI Taxonomy" id="407821"/>
    <lineage>
        <taxon>Eukaryota</taxon>
        <taxon>Metazoa</taxon>
        <taxon>Ecdysozoa</taxon>
        <taxon>Arthropoda</taxon>
        <taxon>Chelicerata</taxon>
        <taxon>Arachnida</taxon>
        <taxon>Araneae</taxon>
        <taxon>Araneomorphae</taxon>
        <taxon>Entelegynae</taxon>
        <taxon>Eresoidea</taxon>
        <taxon>Eresidae</taxon>
        <taxon>Stegodyphus</taxon>
    </lineage>
</organism>
<dbReference type="GO" id="GO:0000460">
    <property type="term" value="P:maturation of 5.8S rRNA"/>
    <property type="evidence" value="ECO:0007669"/>
    <property type="project" value="TreeGrafter"/>
</dbReference>
<feature type="region of interest" description="Disordered" evidence="3">
    <location>
        <begin position="1"/>
        <end position="37"/>
    </location>
</feature>
<dbReference type="OrthoDB" id="20949at2759"/>
<evidence type="ECO:0000256" key="2">
    <source>
        <dbReference type="ARBA" id="ARBA00017475"/>
    </source>
</evidence>
<dbReference type="PANTHER" id="PTHR13245:SF14">
    <property type="entry name" value="RRP15-LIKE PROTEIN"/>
    <property type="match status" value="1"/>
</dbReference>
<dbReference type="STRING" id="407821.A0A087TFB2"/>
<feature type="non-terminal residue" evidence="4">
    <location>
        <position position="232"/>
    </location>
</feature>
<accession>A0A087TFB2</accession>
<evidence type="ECO:0000313" key="4">
    <source>
        <dbReference type="EMBL" id="KFM63801.1"/>
    </source>
</evidence>
<protein>
    <recommendedName>
        <fullName evidence="2">RRP15-like protein</fullName>
    </recommendedName>
</protein>
<dbReference type="AlphaFoldDB" id="A0A087TFB2"/>
<evidence type="ECO:0000256" key="3">
    <source>
        <dbReference type="SAM" id="MobiDB-lite"/>
    </source>
</evidence>
<evidence type="ECO:0000313" key="5">
    <source>
        <dbReference type="Proteomes" id="UP000054359"/>
    </source>
</evidence>
<dbReference type="PANTHER" id="PTHR13245">
    <property type="entry name" value="RRP15-LIKE PROTEIN"/>
    <property type="match status" value="1"/>
</dbReference>
<feature type="compositionally biased region" description="Acidic residues" evidence="3">
    <location>
        <begin position="1"/>
        <end position="14"/>
    </location>
</feature>
<evidence type="ECO:0000256" key="1">
    <source>
        <dbReference type="ARBA" id="ARBA00007462"/>
    </source>
</evidence>
<dbReference type="GO" id="GO:0030687">
    <property type="term" value="C:preribosome, large subunit precursor"/>
    <property type="evidence" value="ECO:0007669"/>
    <property type="project" value="TreeGrafter"/>
</dbReference>
<dbReference type="EMBL" id="KK114965">
    <property type="protein sequence ID" value="KFM63801.1"/>
    <property type="molecule type" value="Genomic_DNA"/>
</dbReference>
<name>A0A087TFB2_STEMI</name>